<protein>
    <submittedName>
        <fullName evidence="1">Putative SAC domain-containing protein</fullName>
    </submittedName>
</protein>
<dbReference type="Gramene" id="PRQ57825">
    <property type="protein sequence ID" value="PRQ57825"/>
    <property type="gene ID" value="RchiOBHm_Chr1g0352571"/>
</dbReference>
<gene>
    <name evidence="1" type="ORF">RchiOBHm_Chr1g0352571</name>
</gene>
<proteinExistence type="predicted"/>
<evidence type="ECO:0000313" key="1">
    <source>
        <dbReference type="EMBL" id="PRQ57825.1"/>
    </source>
</evidence>
<organism evidence="1 2">
    <name type="scientific">Rosa chinensis</name>
    <name type="common">China rose</name>
    <dbReference type="NCBI Taxonomy" id="74649"/>
    <lineage>
        <taxon>Eukaryota</taxon>
        <taxon>Viridiplantae</taxon>
        <taxon>Streptophyta</taxon>
        <taxon>Embryophyta</taxon>
        <taxon>Tracheophyta</taxon>
        <taxon>Spermatophyta</taxon>
        <taxon>Magnoliopsida</taxon>
        <taxon>eudicotyledons</taxon>
        <taxon>Gunneridae</taxon>
        <taxon>Pentapetalae</taxon>
        <taxon>rosids</taxon>
        <taxon>fabids</taxon>
        <taxon>Rosales</taxon>
        <taxon>Rosaceae</taxon>
        <taxon>Rosoideae</taxon>
        <taxon>Rosoideae incertae sedis</taxon>
        <taxon>Rosa</taxon>
    </lineage>
</organism>
<dbReference type="EMBL" id="PDCK01000039">
    <property type="protein sequence ID" value="PRQ57825.1"/>
    <property type="molecule type" value="Genomic_DNA"/>
</dbReference>
<name>A0A2P6SGJ9_ROSCH</name>
<evidence type="ECO:0000313" key="2">
    <source>
        <dbReference type="Proteomes" id="UP000238479"/>
    </source>
</evidence>
<accession>A0A2P6SGJ9</accession>
<comment type="caution">
    <text evidence="1">The sequence shown here is derived from an EMBL/GenBank/DDBJ whole genome shotgun (WGS) entry which is preliminary data.</text>
</comment>
<dbReference type="AlphaFoldDB" id="A0A2P6SGJ9"/>
<reference evidence="1 2" key="1">
    <citation type="journal article" date="2018" name="Nat. Genet.">
        <title>The Rosa genome provides new insights in the design of modern roses.</title>
        <authorList>
            <person name="Bendahmane M."/>
        </authorList>
    </citation>
    <scope>NUCLEOTIDE SEQUENCE [LARGE SCALE GENOMIC DNA]</scope>
    <source>
        <strain evidence="2">cv. Old Blush</strain>
    </source>
</reference>
<dbReference type="Proteomes" id="UP000238479">
    <property type="component" value="Chromosome 1"/>
</dbReference>
<keyword evidence="2" id="KW-1185">Reference proteome</keyword>
<dbReference type="STRING" id="74649.A0A2P6SGJ9"/>
<sequence length="93" mass="11145">MGLNYLAALSNITNFKREAFGKHASQFSLSQSILEDSLFKRRRKLIEGWMAKPIWKQADPRFVWNKNLLDELIEFKLRFFYCKGDPETDFYKF</sequence>